<gene>
    <name evidence="4" type="ORF">ALQ65_200046</name>
</gene>
<feature type="region of interest" description="Disordered" evidence="1">
    <location>
        <begin position="709"/>
        <end position="741"/>
    </location>
</feature>
<organism evidence="4 5">
    <name type="scientific">Pseudomonas syringae pv. coriandricola</name>
    <dbReference type="NCBI Taxonomy" id="264453"/>
    <lineage>
        <taxon>Bacteria</taxon>
        <taxon>Pseudomonadati</taxon>
        <taxon>Pseudomonadota</taxon>
        <taxon>Gammaproteobacteria</taxon>
        <taxon>Pseudomonadales</taxon>
        <taxon>Pseudomonadaceae</taxon>
        <taxon>Pseudomonas</taxon>
    </lineage>
</organism>
<evidence type="ECO:0000256" key="2">
    <source>
        <dbReference type="SAM" id="Phobius"/>
    </source>
</evidence>
<reference evidence="4 5" key="1">
    <citation type="submission" date="2018-08" db="EMBL/GenBank/DDBJ databases">
        <title>Recombination of ecologically and evolutionarily significant loci maintains genetic cohesion in the Pseudomonas syringae species complex.</title>
        <authorList>
            <person name="Dillon M."/>
            <person name="Thakur S."/>
            <person name="Almeida R.N.D."/>
            <person name="Weir B.S."/>
            <person name="Guttman D.S."/>
        </authorList>
    </citation>
    <scope>NUCLEOTIDE SEQUENCE [LARGE SCALE GENOMIC DNA]</scope>
    <source>
        <strain evidence="4 5">ICMP 12341</strain>
    </source>
</reference>
<keyword evidence="2" id="KW-0812">Transmembrane</keyword>
<evidence type="ECO:0000313" key="5">
    <source>
        <dbReference type="Proteomes" id="UP000271468"/>
    </source>
</evidence>
<dbReference type="PANTHER" id="PTHR30121:SF6">
    <property type="entry name" value="SLR6007 PROTEIN"/>
    <property type="match status" value="1"/>
</dbReference>
<proteinExistence type="predicted"/>
<dbReference type="InterPro" id="IPR032689">
    <property type="entry name" value="TraG-D_C"/>
</dbReference>
<keyword evidence="2" id="KW-1133">Transmembrane helix</keyword>
<dbReference type="SUPFAM" id="SSF52540">
    <property type="entry name" value="P-loop containing nucleoside triphosphate hydrolases"/>
    <property type="match status" value="1"/>
</dbReference>
<feature type="compositionally biased region" description="Acidic residues" evidence="1">
    <location>
        <begin position="720"/>
        <end position="741"/>
    </location>
</feature>
<dbReference type="Proteomes" id="UP000271468">
    <property type="component" value="Unassembled WGS sequence"/>
</dbReference>
<dbReference type="PANTHER" id="PTHR30121">
    <property type="entry name" value="UNCHARACTERIZED PROTEIN YJGR-RELATED"/>
    <property type="match status" value="1"/>
</dbReference>
<evidence type="ECO:0000313" key="4">
    <source>
        <dbReference type="EMBL" id="RMN07290.1"/>
    </source>
</evidence>
<protein>
    <recommendedName>
        <fullName evidence="3">TraD/TraG TraM recognition site domain-containing protein</fullName>
    </recommendedName>
</protein>
<name>A0A3M3J911_9PSED</name>
<dbReference type="InterPro" id="IPR027417">
    <property type="entry name" value="P-loop_NTPase"/>
</dbReference>
<dbReference type="AlphaFoldDB" id="A0A3M3J911"/>
<sequence length="741" mass="83024">MSLDSQHEIKPGRISRDVRSSWTRFNIALFRPNNFKLALLVIVGLLLYQPVLWPVWILFLSMMIMAFKDQKFRMPIRMPKDIGGLDRTDYYEELVEENYLWGLFTKSRLFRKLLAAGGIMYLGFLRTPNTDGIAASADEGRELWLNNSDCRTHLFLPGTTGSGKSETLMGMYYNAICWGTGASYGDGKADSNLAFCLWSLARRHGREDDSLILNYLTGGMDPFEHMVARESGLHAMNQPQSNSMNPFGDAAADFLLQLMASLLPVASGDGAQWQQKALNMIDALLRTLCYKRAKGELEISIGVIRHYLALQNLVQFYIEGQQGLIPELAYLPIKAYFETGLPGFNPQLAGDPSKWDAEVFNQHGYLTGQFARTLSMMMDTYGHIFADKFPEIDMLDVLLNDRLIAVMIPTLEKSASEAASLGKLYISSIRLMMAQNLGYRLEGTRADVLDTKATNAPNPYLIISDELAYYFAAGIAVMFAQARSLGFMMVAAVQDIQGLKRGEAADEAPSMLANTKVKWVLALEDPEDTYDYIRKAGGEAYYSVLTGYDQNTGGAYQAQGAANIERRNKIELGELKKLQAGEGMLIFKEAVIPASSFYIPDDHKKTSKLSARINRFLQVERPDYSRLPQSAERISKQDTHSVDYIAAQLRRVEKPYYPSLEDPILDQVVATARHLDSIQRFDVPAEQRGIALFQAARKALHAAEAQGLTGYFHQPKPDLEPEEMLGDDGEDDFEIPEEAYD</sequence>
<evidence type="ECO:0000256" key="1">
    <source>
        <dbReference type="SAM" id="MobiDB-lite"/>
    </source>
</evidence>
<evidence type="ECO:0000259" key="3">
    <source>
        <dbReference type="Pfam" id="PF12696"/>
    </source>
</evidence>
<dbReference type="EMBL" id="RBOV01000370">
    <property type="protein sequence ID" value="RMN07290.1"/>
    <property type="molecule type" value="Genomic_DNA"/>
</dbReference>
<dbReference type="InterPro" id="IPR051162">
    <property type="entry name" value="T4SS_component"/>
</dbReference>
<dbReference type="RefSeq" id="WP_054086196.1">
    <property type="nucleotide sequence ID" value="NZ_RBOV01000370.1"/>
</dbReference>
<comment type="caution">
    <text evidence="4">The sequence shown here is derived from an EMBL/GenBank/DDBJ whole genome shotgun (WGS) entry which is preliminary data.</text>
</comment>
<accession>A0A3M3J911</accession>
<dbReference type="Gene3D" id="3.40.50.300">
    <property type="entry name" value="P-loop containing nucleotide triphosphate hydrolases"/>
    <property type="match status" value="1"/>
</dbReference>
<keyword evidence="2" id="KW-0472">Membrane</keyword>
<dbReference type="Pfam" id="PF12696">
    <property type="entry name" value="TraG-D_C"/>
    <property type="match status" value="1"/>
</dbReference>
<feature type="domain" description="TraD/TraG TraM recognition site" evidence="3">
    <location>
        <begin position="461"/>
        <end position="571"/>
    </location>
</feature>
<feature type="transmembrane region" description="Helical" evidence="2">
    <location>
        <begin position="37"/>
        <end position="67"/>
    </location>
</feature>